<proteinExistence type="predicted"/>
<protein>
    <submittedName>
        <fullName evidence="1">Uncharacterized protein</fullName>
    </submittedName>
</protein>
<reference evidence="1 2" key="1">
    <citation type="journal article" date="2016" name="Stand. Genomic Sci.">
        <title>Complete genome sequence and genomic characterization of Microcystis panniformis FACHB 1757 by third-generation sequencing.</title>
        <authorList>
            <person name="Zhang J.Y."/>
            <person name="Guan R."/>
            <person name="Zhang H.J."/>
            <person name="Li H."/>
            <person name="Xiao P."/>
            <person name="Yu G.L."/>
            <person name="Du L."/>
            <person name="Cao D.M."/>
            <person name="Zhu B.C."/>
            <person name="Li R.H."/>
            <person name="Lu Z.H."/>
        </authorList>
    </citation>
    <scope>NUCLEOTIDE SEQUENCE [LARGE SCALE GENOMIC DNA]</scope>
    <source>
        <strain evidence="1 2">FACHB-1757</strain>
    </source>
</reference>
<dbReference type="EMBL" id="CP011339">
    <property type="protein sequence ID" value="AKV67683.1"/>
    <property type="molecule type" value="Genomic_DNA"/>
</dbReference>
<gene>
    <name evidence="1" type="ORF">VL20_2612</name>
</gene>
<dbReference type="KEGG" id="mpk:VL20_2612"/>
<name>A0A0K1S100_9CHRO</name>
<dbReference type="AlphaFoldDB" id="A0A0K1S100"/>
<keyword evidence="2" id="KW-1185">Reference proteome</keyword>
<accession>A0A0K1S100</accession>
<sequence>MLQNFTYIKIHHSLSTISPLGGFGEIKKLFLAMPYPVRIETTAAIEECKKYGSGR</sequence>
<evidence type="ECO:0000313" key="1">
    <source>
        <dbReference type="EMBL" id="AKV67683.1"/>
    </source>
</evidence>
<evidence type="ECO:0000313" key="2">
    <source>
        <dbReference type="Proteomes" id="UP000068167"/>
    </source>
</evidence>
<dbReference type="Proteomes" id="UP000068167">
    <property type="component" value="Chromosome"/>
</dbReference>
<organism evidence="1 2">
    <name type="scientific">Microcystis panniformis FACHB-1757</name>
    <dbReference type="NCBI Taxonomy" id="1638788"/>
    <lineage>
        <taxon>Bacteria</taxon>
        <taxon>Bacillati</taxon>
        <taxon>Cyanobacteriota</taxon>
        <taxon>Cyanophyceae</taxon>
        <taxon>Oscillatoriophycideae</taxon>
        <taxon>Chroococcales</taxon>
        <taxon>Microcystaceae</taxon>
        <taxon>Microcystis</taxon>
    </lineage>
</organism>
<dbReference type="PATRIC" id="fig|1638788.3.peg.2621"/>